<dbReference type="GO" id="GO:0008168">
    <property type="term" value="F:methyltransferase activity"/>
    <property type="evidence" value="ECO:0007669"/>
    <property type="project" value="UniProtKB-KW"/>
</dbReference>
<dbReference type="HOGENOM" id="CLU_056435_0_2_11"/>
<dbReference type="Proteomes" id="UP000009159">
    <property type="component" value="Chromosome"/>
</dbReference>
<evidence type="ECO:0000313" key="5">
    <source>
        <dbReference type="EMBL" id="ABM16085.1"/>
    </source>
</evidence>
<feature type="domain" description="Methyltransferase" evidence="4">
    <location>
        <begin position="60"/>
        <end position="151"/>
    </location>
</feature>
<proteinExistence type="predicted"/>
<keyword evidence="6" id="KW-1185">Reference proteome</keyword>
<dbReference type="STRING" id="350058.Mvan_5314"/>
<dbReference type="eggNOG" id="COG2227">
    <property type="taxonomic scope" value="Bacteria"/>
</dbReference>
<dbReference type="Gene3D" id="3.40.50.150">
    <property type="entry name" value="Vaccinia Virus protein VP39"/>
    <property type="match status" value="1"/>
</dbReference>
<dbReference type="GO" id="GO:0032259">
    <property type="term" value="P:methylation"/>
    <property type="evidence" value="ECO:0007669"/>
    <property type="project" value="UniProtKB-KW"/>
</dbReference>
<dbReference type="AlphaFoldDB" id="A1TFY5"/>
<keyword evidence="3" id="KW-0949">S-adenosyl-L-methionine</keyword>
<accession>A1TFY5</accession>
<evidence type="ECO:0000256" key="1">
    <source>
        <dbReference type="ARBA" id="ARBA00022603"/>
    </source>
</evidence>
<dbReference type="InterPro" id="IPR041698">
    <property type="entry name" value="Methyltransf_25"/>
</dbReference>
<evidence type="ECO:0000256" key="2">
    <source>
        <dbReference type="ARBA" id="ARBA00022679"/>
    </source>
</evidence>
<sequence length="221" mass="23671">MFARCRTAAHAGAMTHSPDAAALAEEWDERYTSLADRIPDGTPSAVLIETAEKLTPGAALDIGCGVGSDAIWLAAQGWKSTALDVSRVALDRATERGRRAGVDVNWVCSRLEDLPLPPGGFDLVTAHYPALLHSPGADAERTLLAAVAPGGTLLVVHHADIDVDLAKAHGFDPADYLSHDDVIELLGEEWEVSVEKRRPRDVPAGIDGQHTHDDIVLARRR</sequence>
<keyword evidence="1 5" id="KW-0489">Methyltransferase</keyword>
<keyword evidence="2" id="KW-0808">Transferase</keyword>
<dbReference type="SUPFAM" id="SSF53335">
    <property type="entry name" value="S-adenosyl-L-methionine-dependent methyltransferases"/>
    <property type="match status" value="1"/>
</dbReference>
<evidence type="ECO:0000259" key="4">
    <source>
        <dbReference type="Pfam" id="PF13649"/>
    </source>
</evidence>
<protein>
    <submittedName>
        <fullName evidence="5">Methyltransferase type 11</fullName>
    </submittedName>
</protein>
<dbReference type="Pfam" id="PF13649">
    <property type="entry name" value="Methyltransf_25"/>
    <property type="match status" value="1"/>
</dbReference>
<evidence type="ECO:0000256" key="3">
    <source>
        <dbReference type="ARBA" id="ARBA00022691"/>
    </source>
</evidence>
<name>A1TFY5_MYCVP</name>
<gene>
    <name evidence="5" type="ordered locus">Mvan_5314</name>
</gene>
<reference evidence="5" key="1">
    <citation type="submission" date="2006-12" db="EMBL/GenBank/DDBJ databases">
        <title>Complete sequence of Mycobacterium vanbaalenii PYR-1.</title>
        <authorList>
            <consortium name="US DOE Joint Genome Institute"/>
            <person name="Copeland A."/>
            <person name="Lucas S."/>
            <person name="Lapidus A."/>
            <person name="Barry K."/>
            <person name="Detter J.C."/>
            <person name="Glavina del Rio T."/>
            <person name="Hammon N."/>
            <person name="Israni S."/>
            <person name="Dalin E."/>
            <person name="Tice H."/>
            <person name="Pitluck S."/>
            <person name="Singan V."/>
            <person name="Schmutz J."/>
            <person name="Larimer F."/>
            <person name="Land M."/>
            <person name="Hauser L."/>
            <person name="Kyrpides N."/>
            <person name="Anderson I.J."/>
            <person name="Miller C."/>
            <person name="Richardson P."/>
        </authorList>
    </citation>
    <scope>NUCLEOTIDE SEQUENCE [LARGE SCALE GENOMIC DNA]</scope>
    <source>
        <strain evidence="5">PYR-1</strain>
    </source>
</reference>
<dbReference type="PANTHER" id="PTHR43464:SF19">
    <property type="entry name" value="UBIQUINONE BIOSYNTHESIS O-METHYLTRANSFERASE, MITOCHONDRIAL"/>
    <property type="match status" value="1"/>
</dbReference>
<dbReference type="CDD" id="cd02440">
    <property type="entry name" value="AdoMet_MTases"/>
    <property type="match status" value="1"/>
</dbReference>
<dbReference type="KEGG" id="mva:Mvan_5314"/>
<evidence type="ECO:0000313" key="6">
    <source>
        <dbReference type="Proteomes" id="UP000009159"/>
    </source>
</evidence>
<dbReference type="InterPro" id="IPR029063">
    <property type="entry name" value="SAM-dependent_MTases_sf"/>
</dbReference>
<dbReference type="PANTHER" id="PTHR43464">
    <property type="entry name" value="METHYLTRANSFERASE"/>
    <property type="match status" value="1"/>
</dbReference>
<organism evidence="5 6">
    <name type="scientific">Mycolicibacterium vanbaalenii (strain DSM 7251 / JCM 13017 / BCRC 16820 / KCTC 9966 / NRRL B-24157 / PYR-1)</name>
    <name type="common">Mycobacterium vanbaalenii</name>
    <dbReference type="NCBI Taxonomy" id="350058"/>
    <lineage>
        <taxon>Bacteria</taxon>
        <taxon>Bacillati</taxon>
        <taxon>Actinomycetota</taxon>
        <taxon>Actinomycetes</taxon>
        <taxon>Mycobacteriales</taxon>
        <taxon>Mycobacteriaceae</taxon>
        <taxon>Mycolicibacterium</taxon>
    </lineage>
</organism>
<dbReference type="EMBL" id="CP000511">
    <property type="protein sequence ID" value="ABM16085.1"/>
    <property type="molecule type" value="Genomic_DNA"/>
</dbReference>